<dbReference type="RefSeq" id="WP_013537550.1">
    <property type="nucleotide sequence ID" value="NC_014926.1"/>
</dbReference>
<accession>E8T6I0</accession>
<gene>
    <name evidence="13" type="ordered locus">Theam_0797</name>
</gene>
<dbReference type="Gene3D" id="1.20.5.170">
    <property type="match status" value="1"/>
</dbReference>
<dbReference type="InterPro" id="IPR008927">
    <property type="entry name" value="6-PGluconate_DH-like_C_sf"/>
</dbReference>
<feature type="binding site" evidence="9">
    <location>
        <begin position="259"/>
        <end position="263"/>
    </location>
    <ligand>
        <name>substrate</name>
    </ligand>
</feature>
<reference evidence="13" key="1">
    <citation type="submission" date="2011-01" db="EMBL/GenBank/DDBJ databases">
        <title>Complete sequence of chromosome of Thermovibrio ammonificans HB-1.</title>
        <authorList>
            <consortium name="US DOE Joint Genome Institute"/>
            <person name="Lucas S."/>
            <person name="Copeland A."/>
            <person name="Lapidus A."/>
            <person name="Cheng J.-F."/>
            <person name="Goodwin L."/>
            <person name="Pitluck S."/>
            <person name="Davenport K."/>
            <person name="Detter J.C."/>
            <person name="Han C."/>
            <person name="Tapia R."/>
            <person name="Land M."/>
            <person name="Hauser L."/>
            <person name="Kyrpides N."/>
            <person name="Ivanova N."/>
            <person name="Ovchinnikova G."/>
            <person name="Vetriani C."/>
            <person name="Woyke T."/>
        </authorList>
    </citation>
    <scope>NUCLEOTIDE SEQUENCE [LARGE SCALE GENOMIC DNA]</scope>
    <source>
        <strain evidence="13">HB-1</strain>
    </source>
</reference>
<feature type="binding site" evidence="10">
    <location>
        <position position="335"/>
    </location>
    <ligand>
        <name>NAD(+)</name>
        <dbReference type="ChEBI" id="CHEBI:57540"/>
    </ligand>
</feature>
<dbReference type="UniPathway" id="UPA00038">
    <property type="reaction ID" value="UER00491"/>
</dbReference>
<dbReference type="InterPro" id="IPR036220">
    <property type="entry name" value="UDP-Glc/GDP-Man_DH_C_sf"/>
</dbReference>
<keyword evidence="11" id="KW-1133">Transmembrane helix</keyword>
<dbReference type="STRING" id="648996.Theam_0797"/>
<feature type="binding site" evidence="9">
    <location>
        <position position="267"/>
    </location>
    <ligand>
        <name>substrate</name>
    </ligand>
</feature>
<sequence>MERKPKVAVIGMGYVGIVGAVCLAKMGHEVVGVDVNERKISMLKKGKLPIYETDLDKYFNEVKDKLTFTTDTKEAVKETELCFVCVGTPSRPDGEVDLSYVKASAEAIGEGLKEKEGFYTVVYRSTIPPGTSHNLIIPTIEKHSGKKRGKDFGYAFNPEFLREGTAIYDFFNPPKTVVGTEEEEVAQLLFDIYKELPEAKIKLPIVESEMVKYVDNVWHAIKVAFANEVGYFAKRHGADGRLVMEVFCKDRKLNLSPYYLKPGFAFGGSCLPKDVKGFVAIAREKGIEIPLIEHVMPSNRKHIEKAKKMVEEVVPKTEPVTIVGLAFKPGTDDVRESPAVYLAKELQEAGYTLNFYDPLVKREHIEGYFGKGFIDFSKVKFLNSPEETFKEKNLVLTGSFKEIPQEPEAYEGKRVFDLNGLLYKRNDLIERCEYYGMCW</sequence>
<comment type="catalytic activity">
    <reaction evidence="6 7">
        <text>UDP-alpha-D-glucose + 2 NAD(+) + H2O = UDP-alpha-D-glucuronate + 2 NADH + 3 H(+)</text>
        <dbReference type="Rhea" id="RHEA:23596"/>
        <dbReference type="ChEBI" id="CHEBI:15377"/>
        <dbReference type="ChEBI" id="CHEBI:15378"/>
        <dbReference type="ChEBI" id="CHEBI:57540"/>
        <dbReference type="ChEBI" id="CHEBI:57945"/>
        <dbReference type="ChEBI" id="CHEBI:58052"/>
        <dbReference type="ChEBI" id="CHEBI:58885"/>
        <dbReference type="EC" id="1.1.1.22"/>
    </reaction>
</comment>
<dbReference type="InterPro" id="IPR028357">
    <property type="entry name" value="UDPglc_DH_bac"/>
</dbReference>
<dbReference type="SMART" id="SM00984">
    <property type="entry name" value="UDPG_MGDP_dh_C"/>
    <property type="match status" value="1"/>
</dbReference>
<feature type="binding site" evidence="10">
    <location>
        <position position="39"/>
    </location>
    <ligand>
        <name>NAD(+)</name>
        <dbReference type="ChEBI" id="CHEBI:57540"/>
    </ligand>
</feature>
<evidence type="ECO:0000259" key="12">
    <source>
        <dbReference type="SMART" id="SM00984"/>
    </source>
</evidence>
<feature type="binding site" evidence="10">
    <location>
        <position position="34"/>
    </location>
    <ligand>
        <name>NAD(+)</name>
        <dbReference type="ChEBI" id="CHEBI:57540"/>
    </ligand>
</feature>
<dbReference type="GO" id="GO:0003979">
    <property type="term" value="F:UDP-glucose 6-dehydrogenase activity"/>
    <property type="evidence" value="ECO:0007669"/>
    <property type="project" value="UniProtKB-EC"/>
</dbReference>
<feature type="binding site" evidence="9">
    <location>
        <position position="212"/>
    </location>
    <ligand>
        <name>substrate</name>
    </ligand>
</feature>
<evidence type="ECO:0000256" key="7">
    <source>
        <dbReference type="PIRNR" id="PIRNR000124"/>
    </source>
</evidence>
<evidence type="ECO:0000256" key="8">
    <source>
        <dbReference type="PIRSR" id="PIRSR500134-1"/>
    </source>
</evidence>
<feature type="binding site" evidence="10">
    <location>
        <position position="273"/>
    </location>
    <ligand>
        <name>NAD(+)</name>
        <dbReference type="ChEBI" id="CHEBI:57540"/>
    </ligand>
</feature>
<evidence type="ECO:0000256" key="2">
    <source>
        <dbReference type="ARBA" id="ARBA00006601"/>
    </source>
</evidence>
<dbReference type="OrthoDB" id="9803238at2"/>
<dbReference type="InterPro" id="IPR014027">
    <property type="entry name" value="UDP-Glc/GDP-Man_DH_C"/>
</dbReference>
<dbReference type="GO" id="GO:0006065">
    <property type="term" value="P:UDP-glucuronate biosynthetic process"/>
    <property type="evidence" value="ECO:0007669"/>
    <property type="project" value="UniProtKB-UniPathway"/>
</dbReference>
<dbReference type="NCBIfam" id="TIGR03026">
    <property type="entry name" value="NDP-sugDHase"/>
    <property type="match status" value="1"/>
</dbReference>
<dbReference type="InterPro" id="IPR036291">
    <property type="entry name" value="NAD(P)-bd_dom_sf"/>
</dbReference>
<protein>
    <recommendedName>
        <fullName evidence="3 7">UDP-glucose 6-dehydrogenase</fullName>
        <ecNumber evidence="3 7">1.1.1.22</ecNumber>
    </recommendedName>
</protein>
<dbReference type="GO" id="GO:0051287">
    <property type="term" value="F:NAD binding"/>
    <property type="evidence" value="ECO:0007669"/>
    <property type="project" value="InterPro"/>
</dbReference>
<name>E8T6I0_THEA1</name>
<dbReference type="Gene3D" id="3.40.50.720">
    <property type="entry name" value="NAD(P)-binding Rossmann-like Domain"/>
    <property type="match status" value="2"/>
</dbReference>
<evidence type="ECO:0000256" key="4">
    <source>
        <dbReference type="ARBA" id="ARBA00023002"/>
    </source>
</evidence>
<keyword evidence="11" id="KW-0812">Transmembrane</keyword>
<dbReference type="InterPro" id="IPR017476">
    <property type="entry name" value="UDP-Glc/GDP-Man"/>
</dbReference>
<keyword evidence="4 7" id="KW-0560">Oxidoreductase</keyword>
<evidence type="ECO:0000256" key="3">
    <source>
        <dbReference type="ARBA" id="ARBA00012954"/>
    </source>
</evidence>
<feature type="binding site" evidence="10">
    <location>
        <position position="163"/>
    </location>
    <ligand>
        <name>NAD(+)</name>
        <dbReference type="ChEBI" id="CHEBI:57540"/>
    </ligand>
</feature>
<feature type="active site" description="Nucleophile" evidence="8">
    <location>
        <position position="270"/>
    </location>
</feature>
<evidence type="ECO:0000256" key="11">
    <source>
        <dbReference type="SAM" id="Phobius"/>
    </source>
</evidence>
<dbReference type="HOGENOM" id="CLU_023810_1_1_0"/>
<dbReference type="PIRSF" id="PIRSF500134">
    <property type="entry name" value="UDPglc_DH_bac"/>
    <property type="match status" value="1"/>
</dbReference>
<comment type="similarity">
    <text evidence="2 7">Belongs to the UDP-glucose/GDP-mannose dehydrogenase family.</text>
</comment>
<keyword evidence="11" id="KW-0472">Membrane</keyword>
<feature type="binding site" evidence="9">
    <location>
        <begin position="160"/>
        <end position="163"/>
    </location>
    <ligand>
        <name>substrate</name>
    </ligand>
</feature>
<dbReference type="SUPFAM" id="SSF52413">
    <property type="entry name" value="UDP-glucose/GDP-mannose dehydrogenase C-terminal domain"/>
    <property type="match status" value="1"/>
</dbReference>
<dbReference type="PANTHER" id="PTHR43750">
    <property type="entry name" value="UDP-GLUCOSE 6-DEHYDROGENASE TUAD"/>
    <property type="match status" value="1"/>
</dbReference>
<dbReference type="Pfam" id="PF03720">
    <property type="entry name" value="UDPG_MGDP_dh_C"/>
    <property type="match status" value="1"/>
</dbReference>
<dbReference type="GO" id="GO:0000271">
    <property type="term" value="P:polysaccharide biosynthetic process"/>
    <property type="evidence" value="ECO:0007669"/>
    <property type="project" value="InterPro"/>
</dbReference>
<feature type="binding site" evidence="10">
    <location>
        <position position="88"/>
    </location>
    <ligand>
        <name>NAD(+)</name>
        <dbReference type="ChEBI" id="CHEBI:57540"/>
    </ligand>
</feature>
<dbReference type="KEGG" id="tam:Theam_0797"/>
<feature type="transmembrane region" description="Helical" evidence="11">
    <location>
        <begin position="7"/>
        <end position="26"/>
    </location>
</feature>
<dbReference type="EMBL" id="CP002444">
    <property type="protein sequence ID" value="ADU96764.1"/>
    <property type="molecule type" value="Genomic_DNA"/>
</dbReference>
<dbReference type="InterPro" id="IPR014026">
    <property type="entry name" value="UDP-Glc/GDP-Man_DH_dimer"/>
</dbReference>
<evidence type="ECO:0000313" key="14">
    <source>
        <dbReference type="Proteomes" id="UP000006362"/>
    </source>
</evidence>
<evidence type="ECO:0000256" key="1">
    <source>
        <dbReference type="ARBA" id="ARBA00004701"/>
    </source>
</evidence>
<evidence type="ECO:0000256" key="5">
    <source>
        <dbReference type="ARBA" id="ARBA00023027"/>
    </source>
</evidence>
<dbReference type="SUPFAM" id="SSF51735">
    <property type="entry name" value="NAD(P)-binding Rossmann-fold domains"/>
    <property type="match status" value="1"/>
</dbReference>
<dbReference type="SUPFAM" id="SSF48179">
    <property type="entry name" value="6-phosphogluconate dehydrogenase C-terminal domain-like"/>
    <property type="match status" value="1"/>
</dbReference>
<evidence type="ECO:0000256" key="10">
    <source>
        <dbReference type="PIRSR" id="PIRSR500134-3"/>
    </source>
</evidence>
<feature type="binding site" evidence="9">
    <location>
        <position position="328"/>
    </location>
    <ligand>
        <name>substrate</name>
    </ligand>
</feature>
<organism evidence="13 14">
    <name type="scientific">Thermovibrio ammonificans (strain DSM 15698 / JCM 12110 / HB-1)</name>
    <dbReference type="NCBI Taxonomy" id="648996"/>
    <lineage>
        <taxon>Bacteria</taxon>
        <taxon>Pseudomonadati</taxon>
        <taxon>Aquificota</taxon>
        <taxon>Aquificia</taxon>
        <taxon>Desulfurobacteriales</taxon>
        <taxon>Desulfurobacteriaceae</taxon>
        <taxon>Thermovibrio</taxon>
    </lineage>
</organism>
<dbReference type="Pfam" id="PF00984">
    <property type="entry name" value="UDPG_MGDP_dh"/>
    <property type="match status" value="1"/>
</dbReference>
<evidence type="ECO:0000256" key="6">
    <source>
        <dbReference type="ARBA" id="ARBA00047473"/>
    </source>
</evidence>
<dbReference type="InterPro" id="IPR001732">
    <property type="entry name" value="UDP-Glc/GDP-Man_DH_N"/>
</dbReference>
<feature type="domain" description="UDP-glucose/GDP-mannose dehydrogenase C-terminal" evidence="12">
    <location>
        <begin position="321"/>
        <end position="424"/>
    </location>
</feature>
<dbReference type="eggNOG" id="COG1004">
    <property type="taxonomic scope" value="Bacteria"/>
</dbReference>
<dbReference type="AlphaFoldDB" id="E8T6I0"/>
<proteinExistence type="inferred from homology"/>
<evidence type="ECO:0000256" key="9">
    <source>
        <dbReference type="PIRSR" id="PIRSR500134-2"/>
    </source>
</evidence>
<feature type="binding site" evidence="10">
    <location>
        <position position="126"/>
    </location>
    <ligand>
        <name>NAD(+)</name>
        <dbReference type="ChEBI" id="CHEBI:57540"/>
    </ligand>
</feature>
<dbReference type="PIRSF" id="PIRSF000124">
    <property type="entry name" value="UDPglc_GDPman_dh"/>
    <property type="match status" value="1"/>
</dbReference>
<dbReference type="Proteomes" id="UP000006362">
    <property type="component" value="Chromosome"/>
</dbReference>
<evidence type="ECO:0000313" key="13">
    <source>
        <dbReference type="EMBL" id="ADU96764.1"/>
    </source>
</evidence>
<dbReference type="EC" id="1.1.1.22" evidence="3 7"/>
<dbReference type="PANTHER" id="PTHR43750:SF1">
    <property type="entry name" value="GDP-MANNOSE 6-DEHYDROGENASE"/>
    <property type="match status" value="1"/>
</dbReference>
<comment type="pathway">
    <text evidence="1">Nucleotide-sugar biosynthesis; UDP-alpha-D-glucuronate biosynthesis; UDP-alpha-D-glucuronate from UDP-alpha-D-glucose: step 1/1.</text>
</comment>
<keyword evidence="5 7" id="KW-0520">NAD</keyword>
<dbReference type="Pfam" id="PF03721">
    <property type="entry name" value="UDPG_MGDP_dh_N"/>
    <property type="match status" value="1"/>
</dbReference>
<keyword evidence="14" id="KW-1185">Reference proteome</keyword>